<dbReference type="PROSITE" id="PS51819">
    <property type="entry name" value="VOC"/>
    <property type="match status" value="1"/>
</dbReference>
<proteinExistence type="predicted"/>
<evidence type="ECO:0000313" key="3">
    <source>
        <dbReference type="Proteomes" id="UP000244722"/>
    </source>
</evidence>
<name>A0A2T7A2Y8_TUBBO</name>
<evidence type="ECO:0000313" key="2">
    <source>
        <dbReference type="EMBL" id="PUU82106.1"/>
    </source>
</evidence>
<dbReference type="AlphaFoldDB" id="A0A2T7A2Y8"/>
<dbReference type="OrthoDB" id="10261104at2759"/>
<feature type="domain" description="VOC" evidence="1">
    <location>
        <begin position="11"/>
        <end position="144"/>
    </location>
</feature>
<gene>
    <name evidence="2" type="ORF">B9Z19DRAFT_1106044</name>
</gene>
<dbReference type="Pfam" id="PF00903">
    <property type="entry name" value="Glyoxalase"/>
    <property type="match status" value="1"/>
</dbReference>
<dbReference type="SUPFAM" id="SSF54593">
    <property type="entry name" value="Glyoxalase/Bleomycin resistance protein/Dihydroxybiphenyl dioxygenase"/>
    <property type="match status" value="1"/>
</dbReference>
<dbReference type="InterPro" id="IPR037523">
    <property type="entry name" value="VOC_core"/>
</dbReference>
<evidence type="ECO:0000259" key="1">
    <source>
        <dbReference type="PROSITE" id="PS51819"/>
    </source>
</evidence>
<dbReference type="EMBL" id="NESQ01000034">
    <property type="protein sequence ID" value="PUU82106.1"/>
    <property type="molecule type" value="Genomic_DNA"/>
</dbReference>
<sequence length="159" mass="18141">MGFTNWTPTQHLSLITLLCHEYEEAISFYGGLLNFTIHEDSEVDSNSEEGKRFIVLTPPKLTQMMPMVGLRIVRATTRRQQKAVGNQAGDAVFLFFEVDNFDECYGKMKSCGIKFLEDKPRDEKFGKAILFQDTYGNKIDLIDRPLNRTGSLYARDTSV</sequence>
<dbReference type="Proteomes" id="UP000244722">
    <property type="component" value="Unassembled WGS sequence"/>
</dbReference>
<accession>A0A2T7A2Y8</accession>
<organism evidence="2 3">
    <name type="scientific">Tuber borchii</name>
    <name type="common">White truffle</name>
    <dbReference type="NCBI Taxonomy" id="42251"/>
    <lineage>
        <taxon>Eukaryota</taxon>
        <taxon>Fungi</taxon>
        <taxon>Dikarya</taxon>
        <taxon>Ascomycota</taxon>
        <taxon>Pezizomycotina</taxon>
        <taxon>Pezizomycetes</taxon>
        <taxon>Pezizales</taxon>
        <taxon>Tuberaceae</taxon>
        <taxon>Tuber</taxon>
    </lineage>
</organism>
<dbReference type="PANTHER" id="PTHR36437:SF2">
    <property type="entry name" value="GLYOXALASE_BLEOMYCIN RESISTANCE PROTEIN_DIOXYGENASE"/>
    <property type="match status" value="1"/>
</dbReference>
<keyword evidence="3" id="KW-1185">Reference proteome</keyword>
<comment type="caution">
    <text evidence="2">The sequence shown here is derived from an EMBL/GenBank/DDBJ whole genome shotgun (WGS) entry which is preliminary data.</text>
</comment>
<dbReference type="Gene3D" id="3.10.180.10">
    <property type="entry name" value="2,3-Dihydroxybiphenyl 1,2-Dioxygenase, domain 1"/>
    <property type="match status" value="1"/>
</dbReference>
<protein>
    <recommendedName>
        <fullName evidence="1">VOC domain-containing protein</fullName>
    </recommendedName>
</protein>
<dbReference type="InterPro" id="IPR029068">
    <property type="entry name" value="Glyas_Bleomycin-R_OHBP_Dase"/>
</dbReference>
<reference evidence="2 3" key="1">
    <citation type="submission" date="2017-04" db="EMBL/GenBank/DDBJ databases">
        <title>Draft genome sequence of Tuber borchii Vittad., a whitish edible truffle.</title>
        <authorList>
            <consortium name="DOE Joint Genome Institute"/>
            <person name="Murat C."/>
            <person name="Kuo A."/>
            <person name="Barry K.W."/>
            <person name="Clum A."/>
            <person name="Dockter R.B."/>
            <person name="Fauchery L."/>
            <person name="Iotti M."/>
            <person name="Kohler A."/>
            <person name="Labutti K."/>
            <person name="Lindquist E.A."/>
            <person name="Lipzen A."/>
            <person name="Ohm R.A."/>
            <person name="Wang M."/>
            <person name="Grigoriev I.V."/>
            <person name="Zambonelli A."/>
            <person name="Martin F.M."/>
        </authorList>
    </citation>
    <scope>NUCLEOTIDE SEQUENCE [LARGE SCALE GENOMIC DNA]</scope>
    <source>
        <strain evidence="2 3">Tbo3840</strain>
    </source>
</reference>
<dbReference type="InterPro" id="IPR004360">
    <property type="entry name" value="Glyas_Fos-R_dOase_dom"/>
</dbReference>
<dbReference type="PANTHER" id="PTHR36437">
    <property type="entry name" value="GLYOXALASE/BLEOMYCIN RESISTANCE PROTEIN/DIOXYGENASE"/>
    <property type="match status" value="1"/>
</dbReference>